<dbReference type="PROSITE" id="PS51257">
    <property type="entry name" value="PROKAR_LIPOPROTEIN"/>
    <property type="match status" value="1"/>
</dbReference>
<dbReference type="InParanoid" id="A0A146G9V6"/>
<protein>
    <submittedName>
        <fullName evidence="1">Uncharacterized protein</fullName>
    </submittedName>
</protein>
<accession>A0A146G9V6</accession>
<evidence type="ECO:0000313" key="2">
    <source>
        <dbReference type="Proteomes" id="UP000076023"/>
    </source>
</evidence>
<dbReference type="AlphaFoldDB" id="A0A146G9V6"/>
<keyword evidence="2" id="KW-1185">Reference proteome</keyword>
<proteinExistence type="predicted"/>
<dbReference type="STRING" id="690879.TSACC_21791"/>
<comment type="caution">
    <text evidence="1">The sequence shown here is derived from an EMBL/GenBank/DDBJ whole genome shotgun (WGS) entry which is preliminary data.</text>
</comment>
<name>A0A146G9V6_TERSA</name>
<organism evidence="1 2">
    <name type="scientific">Terrimicrobium sacchariphilum</name>
    <dbReference type="NCBI Taxonomy" id="690879"/>
    <lineage>
        <taxon>Bacteria</taxon>
        <taxon>Pseudomonadati</taxon>
        <taxon>Verrucomicrobiota</taxon>
        <taxon>Terrimicrobiia</taxon>
        <taxon>Terrimicrobiales</taxon>
        <taxon>Terrimicrobiaceae</taxon>
        <taxon>Terrimicrobium</taxon>
    </lineage>
</organism>
<sequence>MEKTTAMNPPRLLALISLLCAVPLLLTGCALLKQGAAEADERRLLKAGFQEEKVTSFADTEVLRQLPPNKVVSIEQSNQTVIYKYADPANGRIFVGNEENFLKYKEIVAKERAKNAAKMAEIGSMPPGRIPGMAR</sequence>
<dbReference type="Proteomes" id="UP000076023">
    <property type="component" value="Unassembled WGS sequence"/>
</dbReference>
<gene>
    <name evidence="1" type="ORF">TSACC_21791</name>
</gene>
<reference evidence="2" key="1">
    <citation type="journal article" date="2017" name="Genome Announc.">
        <title>Draft Genome Sequence of Terrimicrobium sacchariphilum NM-5T, a Facultative Anaerobic Soil Bacterium of the Class Spartobacteria.</title>
        <authorList>
            <person name="Qiu Y.L."/>
            <person name="Tourlousse D.M."/>
            <person name="Matsuura N."/>
            <person name="Ohashi A."/>
            <person name="Sekiguchi Y."/>
        </authorList>
    </citation>
    <scope>NUCLEOTIDE SEQUENCE [LARGE SCALE GENOMIC DNA]</scope>
    <source>
        <strain evidence="2">NM-5</strain>
    </source>
</reference>
<dbReference type="EMBL" id="BDCO01000002">
    <property type="protein sequence ID" value="GAT33376.1"/>
    <property type="molecule type" value="Genomic_DNA"/>
</dbReference>
<evidence type="ECO:0000313" key="1">
    <source>
        <dbReference type="EMBL" id="GAT33376.1"/>
    </source>
</evidence>